<keyword evidence="2" id="KW-0378">Hydrolase</keyword>
<dbReference type="InParanoid" id="O62408"/>
<name>O62408_CAEEL</name>
<accession>O62408</accession>
<dbReference type="KEGG" id="cel:CELE_Y17D7C.2"/>
<dbReference type="Proteomes" id="UP000001940">
    <property type="component" value="Chromosome V"/>
</dbReference>
<reference evidence="2 3" key="1">
    <citation type="journal article" date="1998" name="Science">
        <title>Genome sequence of the nematode C. elegans: a platform for investigating biology.</title>
        <authorList>
            <consortium name="The C. elegans sequencing consortium"/>
            <person name="Sulson J.E."/>
            <person name="Waterston R."/>
        </authorList>
    </citation>
    <scope>NUCLEOTIDE SEQUENCE [LARGE SCALE GENOMIC DNA]</scope>
    <source>
        <strain evidence="2 3">Bristol N2</strain>
    </source>
</reference>
<keyword evidence="3" id="KW-1185">Reference proteome</keyword>
<dbReference type="UCSC" id="Y17D7C.2">
    <property type="organism name" value="c. elegans"/>
</dbReference>
<dbReference type="GO" id="GO:0016787">
    <property type="term" value="F:hydrolase activity"/>
    <property type="evidence" value="ECO:0007669"/>
    <property type="project" value="UniProtKB-KW"/>
</dbReference>
<organism evidence="2 3">
    <name type="scientific">Caenorhabditis elegans</name>
    <dbReference type="NCBI Taxonomy" id="6239"/>
    <lineage>
        <taxon>Eukaryota</taxon>
        <taxon>Metazoa</taxon>
        <taxon>Ecdysozoa</taxon>
        <taxon>Nematoda</taxon>
        <taxon>Chromadorea</taxon>
        <taxon>Rhabditida</taxon>
        <taxon>Rhabditina</taxon>
        <taxon>Rhabditomorpha</taxon>
        <taxon>Rhabditoidea</taxon>
        <taxon>Rhabditidae</taxon>
        <taxon>Peloderinae</taxon>
        <taxon>Caenorhabditis</taxon>
    </lineage>
</organism>
<gene>
    <name evidence="2" type="ORF">CELE_Y17D7C.2</name>
    <name evidence="2 4" type="ORF">Y17D7C.2</name>
</gene>
<sequence length="288" mass="33187">MHLFTLLLILLFVIVLGKEPSLLCDVTHLSQNSEVTLKFSESQRYFLVSCQCTAQLAGRFFSKGLLQKAQINSTQWDKYIPTQLWYGGEKIEPCWKRVDRHLAFQFCGVRGAYQINEAWAVLRDCIESPKQQKCVTKFLDKLYEISKSDETKLTCHRYYWYMSHRTQIEVVLEDDNIVYVYKNSSLKSVDHKNHSFFLMDISKNESPGDCSDSKRATSACALTFLHCKSTLAIFNVNCSAEHSKCLSRGLASDICRRSFTARAIPSFVEVGKKLIFRDPYDLCDLYDL</sequence>
<dbReference type="PhylomeDB" id="O62408"/>
<evidence type="ECO:0000313" key="4">
    <source>
        <dbReference type="WormBase" id="Y17D7C.2"/>
    </source>
</evidence>
<protein>
    <submittedName>
        <fullName evidence="2">ADP-ribosyl cyclase/cyclic ADP-ribose hydrolase</fullName>
    </submittedName>
</protein>
<dbReference type="AGR" id="WB:WBGene00012456"/>
<proteinExistence type="predicted"/>
<dbReference type="AlphaFoldDB" id="O62408"/>
<dbReference type="PaxDb" id="6239-Y17D7C.2"/>
<dbReference type="GeneID" id="189452"/>
<evidence type="ECO:0000313" key="2">
    <source>
        <dbReference type="EMBL" id="CAA16296.4"/>
    </source>
</evidence>
<dbReference type="EMBL" id="BX284605">
    <property type="protein sequence ID" value="CAA16296.4"/>
    <property type="molecule type" value="Genomic_DNA"/>
</dbReference>
<dbReference type="WormBase" id="Y17D7C.2">
    <property type="protein sequence ID" value="CE43826"/>
    <property type="gene ID" value="WBGene00012456"/>
</dbReference>
<dbReference type="HOGENOM" id="CLU_967197_0_0_1"/>
<dbReference type="CTD" id="189452"/>
<dbReference type="Bgee" id="WBGene00012456">
    <property type="expression patterns" value="Expressed in larva and 2 other cell types or tissues"/>
</dbReference>
<evidence type="ECO:0000256" key="1">
    <source>
        <dbReference type="SAM" id="SignalP"/>
    </source>
</evidence>
<keyword evidence="1" id="KW-0732">Signal</keyword>
<feature type="signal peptide" evidence="1">
    <location>
        <begin position="1"/>
        <end position="17"/>
    </location>
</feature>
<feature type="chain" id="PRO_5004159300" evidence="1">
    <location>
        <begin position="18"/>
        <end position="288"/>
    </location>
</feature>
<evidence type="ECO:0000313" key="3">
    <source>
        <dbReference type="Proteomes" id="UP000001940"/>
    </source>
</evidence>
<dbReference type="RefSeq" id="NP_507652.3">
    <property type="nucleotide sequence ID" value="NM_075251.3"/>
</dbReference>